<feature type="transmembrane region" description="Helical" evidence="1">
    <location>
        <begin position="15"/>
        <end position="37"/>
    </location>
</feature>
<gene>
    <name evidence="2" type="ORF">GRI91_13480</name>
</gene>
<protein>
    <submittedName>
        <fullName evidence="2">DUF1440 domain-containing protein</fullName>
    </submittedName>
</protein>
<dbReference type="EMBL" id="WTYT01000006">
    <property type="protein sequence ID" value="MXO66772.1"/>
    <property type="molecule type" value="Genomic_DNA"/>
</dbReference>
<reference evidence="2 3" key="1">
    <citation type="submission" date="2019-12" db="EMBL/GenBank/DDBJ databases">
        <title>Genomic-based taxomic classification of the family Erythrobacteraceae.</title>
        <authorList>
            <person name="Xu L."/>
        </authorList>
    </citation>
    <scope>NUCLEOTIDE SEQUENCE [LARGE SCALE GENOMIC DNA]</scope>
    <source>
        <strain evidence="2 3">LMG 29518</strain>
    </source>
</reference>
<dbReference type="OrthoDB" id="67403at2"/>
<feature type="transmembrane region" description="Helical" evidence="1">
    <location>
        <begin position="84"/>
        <end position="104"/>
    </location>
</feature>
<dbReference type="Proteomes" id="UP000438476">
    <property type="component" value="Unassembled WGS sequence"/>
</dbReference>
<organism evidence="2 3">
    <name type="scientific">Altericroceibacterium endophyticum</name>
    <dbReference type="NCBI Taxonomy" id="1808508"/>
    <lineage>
        <taxon>Bacteria</taxon>
        <taxon>Pseudomonadati</taxon>
        <taxon>Pseudomonadota</taxon>
        <taxon>Alphaproteobacteria</taxon>
        <taxon>Sphingomonadales</taxon>
        <taxon>Erythrobacteraceae</taxon>
        <taxon>Altericroceibacterium</taxon>
    </lineage>
</organism>
<feature type="transmembrane region" description="Helical" evidence="1">
    <location>
        <begin position="116"/>
        <end position="137"/>
    </location>
</feature>
<dbReference type="AlphaFoldDB" id="A0A6I4T917"/>
<proteinExistence type="predicted"/>
<comment type="caution">
    <text evidence="2">The sequence shown here is derived from an EMBL/GenBank/DDBJ whole genome shotgun (WGS) entry which is preliminary data.</text>
</comment>
<accession>A0A6I4T917</accession>
<evidence type="ECO:0000313" key="2">
    <source>
        <dbReference type="EMBL" id="MXO66772.1"/>
    </source>
</evidence>
<evidence type="ECO:0000313" key="3">
    <source>
        <dbReference type="Proteomes" id="UP000438476"/>
    </source>
</evidence>
<sequence length="175" mass="18054">MTDNTQRDENVAGDLVAGLVAGVAATVAITLFMPLAAKVVGFDPSKRDEEGKPQIGTPRAATRSVDIAAVETTGEKVPQGKKGLATSLLQFAFGTALGTGYGVLARKMPVLKAGQGSVFGTAVFAVADEFIVPALGLSGRPRNSGAKAHGLALANHLVYGLVAESVRRAVRRRIT</sequence>
<dbReference type="RefSeq" id="WP_160737220.1">
    <property type="nucleotide sequence ID" value="NZ_WTYT01000006.1"/>
</dbReference>
<name>A0A6I4T917_9SPHN</name>
<evidence type="ECO:0000256" key="1">
    <source>
        <dbReference type="SAM" id="Phobius"/>
    </source>
</evidence>
<dbReference type="InterPro" id="IPR009898">
    <property type="entry name" value="DUF1440"/>
</dbReference>
<keyword evidence="3" id="KW-1185">Reference proteome</keyword>
<keyword evidence="1" id="KW-1133">Transmembrane helix</keyword>
<dbReference type="Pfam" id="PF07274">
    <property type="entry name" value="DUF1440"/>
    <property type="match status" value="1"/>
</dbReference>
<keyword evidence="1" id="KW-0472">Membrane</keyword>
<keyword evidence="1" id="KW-0812">Transmembrane</keyword>